<evidence type="ECO:0000259" key="5">
    <source>
        <dbReference type="Pfam" id="PF00174"/>
    </source>
</evidence>
<reference evidence="7" key="1">
    <citation type="submission" date="2021-10" db="EMBL/GenBank/DDBJ databases">
        <title>Tropical sea cucumber genome reveals ecological adaptation and Cuvierian tubules defense mechanism.</title>
        <authorList>
            <person name="Chen T."/>
        </authorList>
    </citation>
    <scope>NUCLEOTIDE SEQUENCE</scope>
    <source>
        <strain evidence="7">Nanhai2018</strain>
        <tissue evidence="7">Muscle</tissue>
    </source>
</reference>
<feature type="domain" description="Moybdenum cofactor oxidoreductase dimerisation" evidence="6">
    <location>
        <begin position="253"/>
        <end position="379"/>
    </location>
</feature>
<evidence type="ECO:0000256" key="2">
    <source>
        <dbReference type="ARBA" id="ARBA00022505"/>
    </source>
</evidence>
<dbReference type="InterPro" id="IPR008335">
    <property type="entry name" value="Mopterin_OxRdtase_euk"/>
</dbReference>
<dbReference type="Gene3D" id="3.90.420.10">
    <property type="entry name" value="Oxidoreductase, molybdopterin-binding domain"/>
    <property type="match status" value="1"/>
</dbReference>
<evidence type="ECO:0000256" key="3">
    <source>
        <dbReference type="ARBA" id="ARBA00022723"/>
    </source>
</evidence>
<dbReference type="Pfam" id="PF00174">
    <property type="entry name" value="Oxidored_molyb"/>
    <property type="match status" value="1"/>
</dbReference>
<dbReference type="SUPFAM" id="SSF56524">
    <property type="entry name" value="Oxidoreductase molybdopterin-binding domain"/>
    <property type="match status" value="1"/>
</dbReference>
<dbReference type="InterPro" id="IPR036374">
    <property type="entry name" value="OxRdtase_Mopterin-bd_sf"/>
</dbReference>
<dbReference type="InterPro" id="IPR014756">
    <property type="entry name" value="Ig_E-set"/>
</dbReference>
<evidence type="ECO:0000256" key="1">
    <source>
        <dbReference type="ARBA" id="ARBA00001924"/>
    </source>
</evidence>
<sequence>MAANYNQEPKRAANLTVNEIRPFNAEPPVSVLREHFVTPTDQFYIRNHAPVPVIDSRNHLVSVTGLIPLELNLTVNQLENDFPQVTIMATLMCAGNRRTEMSMFKKVRGVPWGNAALSNAIWRGPKLRDILLAAGVDKLEPMWDSLHVEFEGVDICKENKGYGSSIPMSKAMDPRGDTVLALQMNGHVLPRDHGYPVRVVVPGYIGARSVKWLKHIRVLRHESNNYFQVKDYKIFPPHVDWDIVDNWWDKSPPIQELSVQAAICQPGDGEAITPGSKYTIKGYALTGGGRRITRVDVSLNGGKTWEVARLFSDLHNQKTGSHNTKWSWEFWEMPVMSMPSPCTIFCRAWDDSSNTMPEDLRHIWNLRGVMNNSWVKVKVLAKSKV</sequence>
<dbReference type="GO" id="GO:0043546">
    <property type="term" value="F:molybdopterin cofactor binding"/>
    <property type="evidence" value="ECO:0007669"/>
    <property type="project" value="TreeGrafter"/>
</dbReference>
<dbReference type="GO" id="GO:0005739">
    <property type="term" value="C:mitochondrion"/>
    <property type="evidence" value="ECO:0007669"/>
    <property type="project" value="TreeGrafter"/>
</dbReference>
<dbReference type="GO" id="GO:0006790">
    <property type="term" value="P:sulfur compound metabolic process"/>
    <property type="evidence" value="ECO:0007669"/>
    <property type="project" value="TreeGrafter"/>
</dbReference>
<dbReference type="InterPro" id="IPR000572">
    <property type="entry name" value="OxRdtase_Mopterin-bd_dom"/>
</dbReference>
<keyword evidence="8" id="KW-1185">Reference proteome</keyword>
<dbReference type="PANTHER" id="PTHR19372:SF7">
    <property type="entry name" value="SULFITE OXIDASE, MITOCHONDRIAL"/>
    <property type="match status" value="1"/>
</dbReference>
<comment type="cofactor">
    <cofactor evidence="1">
        <name>Mo-molybdopterin</name>
        <dbReference type="ChEBI" id="CHEBI:71302"/>
    </cofactor>
</comment>
<organism evidence="7 8">
    <name type="scientific">Holothuria leucospilota</name>
    <name type="common">Black long sea cucumber</name>
    <name type="synonym">Mertensiothuria leucospilota</name>
    <dbReference type="NCBI Taxonomy" id="206669"/>
    <lineage>
        <taxon>Eukaryota</taxon>
        <taxon>Metazoa</taxon>
        <taxon>Echinodermata</taxon>
        <taxon>Eleutherozoa</taxon>
        <taxon>Echinozoa</taxon>
        <taxon>Holothuroidea</taxon>
        <taxon>Aspidochirotacea</taxon>
        <taxon>Aspidochirotida</taxon>
        <taxon>Holothuriidae</taxon>
        <taxon>Holothuria</taxon>
    </lineage>
</organism>
<evidence type="ECO:0000313" key="8">
    <source>
        <dbReference type="Proteomes" id="UP001152320"/>
    </source>
</evidence>
<dbReference type="GO" id="GO:0030151">
    <property type="term" value="F:molybdenum ion binding"/>
    <property type="evidence" value="ECO:0007669"/>
    <property type="project" value="InterPro"/>
</dbReference>
<comment type="caution">
    <text evidence="7">The sequence shown here is derived from an EMBL/GenBank/DDBJ whole genome shotgun (WGS) entry which is preliminary data.</text>
</comment>
<dbReference type="EMBL" id="JAIZAY010000009">
    <property type="protein sequence ID" value="KAJ8036697.1"/>
    <property type="molecule type" value="Genomic_DNA"/>
</dbReference>
<keyword evidence="4" id="KW-0560">Oxidoreductase</keyword>
<dbReference type="PANTHER" id="PTHR19372">
    <property type="entry name" value="SULFITE REDUCTASE"/>
    <property type="match status" value="1"/>
</dbReference>
<dbReference type="Proteomes" id="UP001152320">
    <property type="component" value="Chromosome 9"/>
</dbReference>
<feature type="domain" description="Oxidoreductase molybdopterin-binding" evidence="5">
    <location>
        <begin position="48"/>
        <end position="227"/>
    </location>
</feature>
<dbReference type="InterPro" id="IPR005066">
    <property type="entry name" value="MoCF_OxRdtse_dimer"/>
</dbReference>
<dbReference type="SUPFAM" id="SSF81296">
    <property type="entry name" value="E set domains"/>
    <property type="match status" value="1"/>
</dbReference>
<keyword evidence="2" id="KW-0500">Molybdenum</keyword>
<dbReference type="Pfam" id="PF03404">
    <property type="entry name" value="Mo-co_dimer"/>
    <property type="match status" value="1"/>
</dbReference>
<evidence type="ECO:0000256" key="4">
    <source>
        <dbReference type="ARBA" id="ARBA00023002"/>
    </source>
</evidence>
<dbReference type="PRINTS" id="PR00407">
    <property type="entry name" value="EUMOPTERIN"/>
</dbReference>
<dbReference type="GO" id="GO:0008482">
    <property type="term" value="F:sulfite oxidase activity"/>
    <property type="evidence" value="ECO:0007669"/>
    <property type="project" value="TreeGrafter"/>
</dbReference>
<proteinExistence type="predicted"/>
<protein>
    <submittedName>
        <fullName evidence="7">Sulfite oxidase</fullName>
    </submittedName>
</protein>
<dbReference type="AlphaFoldDB" id="A0A9Q1C1L1"/>
<dbReference type="OrthoDB" id="10051395at2759"/>
<evidence type="ECO:0000313" key="7">
    <source>
        <dbReference type="EMBL" id="KAJ8036697.1"/>
    </source>
</evidence>
<gene>
    <name evidence="7" type="ORF">HOLleu_20748</name>
</gene>
<name>A0A9Q1C1L1_HOLLE</name>
<dbReference type="FunFam" id="3.90.420.10:FF:000002">
    <property type="entry name" value="sulfite oxidase, mitochondrial"/>
    <property type="match status" value="1"/>
</dbReference>
<dbReference type="Gene3D" id="2.60.40.650">
    <property type="match status" value="1"/>
</dbReference>
<keyword evidence="3" id="KW-0479">Metal-binding</keyword>
<dbReference type="GO" id="GO:0020037">
    <property type="term" value="F:heme binding"/>
    <property type="evidence" value="ECO:0007669"/>
    <property type="project" value="TreeGrafter"/>
</dbReference>
<accession>A0A9Q1C1L1</accession>
<evidence type="ECO:0000259" key="6">
    <source>
        <dbReference type="Pfam" id="PF03404"/>
    </source>
</evidence>